<gene>
    <name evidence="3" type="primary">LOC111104738</name>
</gene>
<dbReference type="RefSeq" id="XP_022294547.1">
    <property type="nucleotide sequence ID" value="XM_022438839.1"/>
</dbReference>
<evidence type="ECO:0000256" key="1">
    <source>
        <dbReference type="SAM" id="SignalP"/>
    </source>
</evidence>
<dbReference type="AlphaFoldDB" id="A0A8B8AT36"/>
<organism evidence="2 3">
    <name type="scientific">Crassostrea virginica</name>
    <name type="common">Eastern oyster</name>
    <dbReference type="NCBI Taxonomy" id="6565"/>
    <lineage>
        <taxon>Eukaryota</taxon>
        <taxon>Metazoa</taxon>
        <taxon>Spiralia</taxon>
        <taxon>Lophotrochozoa</taxon>
        <taxon>Mollusca</taxon>
        <taxon>Bivalvia</taxon>
        <taxon>Autobranchia</taxon>
        <taxon>Pteriomorphia</taxon>
        <taxon>Ostreida</taxon>
        <taxon>Ostreoidea</taxon>
        <taxon>Ostreidae</taxon>
        <taxon>Crassostrea</taxon>
    </lineage>
</organism>
<keyword evidence="1" id="KW-0732">Signal</keyword>
<accession>A0A8B8AT36</accession>
<evidence type="ECO:0000313" key="2">
    <source>
        <dbReference type="Proteomes" id="UP000694844"/>
    </source>
</evidence>
<name>A0A8B8AT36_CRAVI</name>
<dbReference type="Proteomes" id="UP000694844">
    <property type="component" value="Chromosome 7"/>
</dbReference>
<feature type="signal peptide" evidence="1">
    <location>
        <begin position="1"/>
        <end position="19"/>
    </location>
</feature>
<proteinExistence type="predicted"/>
<dbReference type="GeneID" id="111104738"/>
<sequence length="177" mass="19959">MELFMYLFVVLWLFALVNSTTNLKIDESNCDGPQKTVIDDAWNKQNITSHCNCTIKINFSGQLMIRSDNTCSPGFYVFDDKRRFNETICNHNKAHFSKQVTKGDKLTLVLMNTSLIQPDNPGNIVEIYASLPGSGLFSVTCGAASDSVTRTTRPTFVTGTNKDWTVFFMMVGQTRFR</sequence>
<reference evidence="3" key="1">
    <citation type="submission" date="2025-08" db="UniProtKB">
        <authorList>
            <consortium name="RefSeq"/>
        </authorList>
    </citation>
    <scope>IDENTIFICATION</scope>
    <source>
        <tissue evidence="3">Whole sample</tissue>
    </source>
</reference>
<keyword evidence="2" id="KW-1185">Reference proteome</keyword>
<feature type="chain" id="PRO_5034085108" evidence="1">
    <location>
        <begin position="20"/>
        <end position="177"/>
    </location>
</feature>
<protein>
    <submittedName>
        <fullName evidence="3">Uncharacterized protein LOC111104738 isoform X1</fullName>
    </submittedName>
</protein>
<dbReference type="OrthoDB" id="6217028at2759"/>
<evidence type="ECO:0000313" key="3">
    <source>
        <dbReference type="RefSeq" id="XP_022294547.1"/>
    </source>
</evidence>
<dbReference type="KEGG" id="cvn:111104738"/>